<evidence type="ECO:0000313" key="3">
    <source>
        <dbReference type="Proteomes" id="UP000202440"/>
    </source>
</evidence>
<name>A0A222FHI0_9GAMM</name>
<protein>
    <recommendedName>
        <fullName evidence="4">Lipoprotein</fullName>
    </recommendedName>
</protein>
<sequence length="239" mass="26864">MNNRFSSSLLLTSAIIALAGCGGSSGGGSSSGNSLDSGKALFEQFKKIEEASKKSEFETQAEYEERVSKFFNNLPDFTLVDRVSKDSYYLFTGLHAIGYDAEMQELRITQPDDDFSHDLEGVTYTTTTIIGDVELDVASIELELAGLDSLGKTYATRENVWLFLDEYRDYDFYAAIPMAPDMAESMMDAYQYEYVIRFSQDYIDDNGMYCQNYVENCEARLKANVTSVVLKNTETGEMY</sequence>
<feature type="signal peptide" evidence="1">
    <location>
        <begin position="1"/>
        <end position="19"/>
    </location>
</feature>
<dbReference type="Proteomes" id="UP000202440">
    <property type="component" value="Chromosome"/>
</dbReference>
<dbReference type="PROSITE" id="PS51257">
    <property type="entry name" value="PROKAR_LIPOPROTEIN"/>
    <property type="match status" value="1"/>
</dbReference>
<dbReference type="AlphaFoldDB" id="A0A222FHI0"/>
<organism evidence="2 3">
    <name type="scientific">Bacterioplanes sanyensis</name>
    <dbReference type="NCBI Taxonomy" id="1249553"/>
    <lineage>
        <taxon>Bacteria</taxon>
        <taxon>Pseudomonadati</taxon>
        <taxon>Pseudomonadota</taxon>
        <taxon>Gammaproteobacteria</taxon>
        <taxon>Oceanospirillales</taxon>
        <taxon>Oceanospirillaceae</taxon>
        <taxon>Bacterioplanes</taxon>
    </lineage>
</organism>
<keyword evidence="1" id="KW-0732">Signal</keyword>
<dbReference type="EMBL" id="CP022530">
    <property type="protein sequence ID" value="ASP38515.1"/>
    <property type="molecule type" value="Genomic_DNA"/>
</dbReference>
<proteinExistence type="predicted"/>
<feature type="chain" id="PRO_5012488353" description="Lipoprotein" evidence="1">
    <location>
        <begin position="20"/>
        <end position="239"/>
    </location>
</feature>
<evidence type="ECO:0000256" key="1">
    <source>
        <dbReference type="SAM" id="SignalP"/>
    </source>
</evidence>
<gene>
    <name evidence="2" type="ORF">CHH28_07440</name>
</gene>
<evidence type="ECO:0008006" key="4">
    <source>
        <dbReference type="Google" id="ProtNLM"/>
    </source>
</evidence>
<accession>A0A222FHI0</accession>
<dbReference type="KEGG" id="bsan:CHH28_07440"/>
<keyword evidence="3" id="KW-1185">Reference proteome</keyword>
<dbReference type="RefSeq" id="WP_094059707.1">
    <property type="nucleotide sequence ID" value="NZ_CP022530.1"/>
</dbReference>
<evidence type="ECO:0000313" key="2">
    <source>
        <dbReference type="EMBL" id="ASP38515.1"/>
    </source>
</evidence>
<reference evidence="2 3" key="1">
    <citation type="submission" date="2017-07" db="EMBL/GenBank/DDBJ databases">
        <title>Annotated genome sequence of Bacterioplanes sanyensis isolated from Red Sea.</title>
        <authorList>
            <person name="Rehman Z.U."/>
        </authorList>
    </citation>
    <scope>NUCLEOTIDE SEQUENCE [LARGE SCALE GENOMIC DNA]</scope>
    <source>
        <strain evidence="2 3">NV9</strain>
    </source>
</reference>